<name>A0A3T0KYH3_9BACI</name>
<evidence type="ECO:0000313" key="1">
    <source>
        <dbReference type="EMBL" id="AZV45372.1"/>
    </source>
</evidence>
<reference evidence="1 2" key="1">
    <citation type="submission" date="2018-01" db="EMBL/GenBank/DDBJ databases">
        <title>Bacillus asahii Genome sequencing and assembly.</title>
        <authorList>
            <person name="Jiang H."/>
            <person name="Feng Y."/>
            <person name="Zhao F."/>
            <person name="Lin X."/>
        </authorList>
    </citation>
    <scope>NUCLEOTIDE SEQUENCE [LARGE SCALE GENOMIC DNA]</scope>
    <source>
        <strain evidence="1 2">OM18</strain>
    </source>
</reference>
<sequence>MSFIRVVKDKMRELDKGNVPYQSFEEQNLGNKKRKGKSLWFFFRNV</sequence>
<proteinExistence type="predicted"/>
<dbReference type="Proteomes" id="UP000283095">
    <property type="component" value="Chromosome"/>
</dbReference>
<accession>A0A3T0KYH3</accession>
<dbReference type="AlphaFoldDB" id="A0A3T0KYH3"/>
<dbReference type="EMBL" id="CP026095">
    <property type="protein sequence ID" value="AZV45372.1"/>
    <property type="molecule type" value="Genomic_DNA"/>
</dbReference>
<dbReference type="KEGG" id="pasa:BAOM_4810"/>
<evidence type="ECO:0000313" key="2">
    <source>
        <dbReference type="Proteomes" id="UP000283095"/>
    </source>
</evidence>
<protein>
    <submittedName>
        <fullName evidence="1">Uncharacterized protein</fullName>
    </submittedName>
</protein>
<organism evidence="1 2">
    <name type="scientific">Peribacillus asahii</name>
    <dbReference type="NCBI Taxonomy" id="228899"/>
    <lineage>
        <taxon>Bacteria</taxon>
        <taxon>Bacillati</taxon>
        <taxon>Bacillota</taxon>
        <taxon>Bacilli</taxon>
        <taxon>Bacillales</taxon>
        <taxon>Bacillaceae</taxon>
        <taxon>Peribacillus</taxon>
    </lineage>
</organism>
<gene>
    <name evidence="1" type="ORF">BAOM_4810</name>
</gene>